<keyword evidence="12" id="KW-1185">Reference proteome</keyword>
<accession>A0A087SQ74</accession>
<feature type="transmembrane region" description="Helical" evidence="7">
    <location>
        <begin position="156"/>
        <end position="175"/>
    </location>
</feature>
<protein>
    <submittedName>
        <fullName evidence="10">Putative transporter</fullName>
    </submittedName>
</protein>
<evidence type="ECO:0000313" key="13">
    <source>
        <dbReference type="Proteomes" id="UP000279271"/>
    </source>
</evidence>
<evidence type="ECO:0000313" key="10">
    <source>
        <dbReference type="EMBL" id="KFM27878.1"/>
    </source>
</evidence>
<dbReference type="KEGG" id="apro:F751_5443"/>
<reference evidence="9" key="2">
    <citation type="submission" date="2015-08" db="EMBL/GenBank/DDBJ databases">
        <authorList>
            <person name="Babu N.S."/>
            <person name="Beckwith C.J."/>
            <person name="Beseler K.G."/>
            <person name="Brison A."/>
            <person name="Carone J.V."/>
            <person name="Caskin T.P."/>
            <person name="Diamond M."/>
            <person name="Durham M.E."/>
            <person name="Foxe J.M."/>
            <person name="Go M."/>
            <person name="Henderson B.A."/>
            <person name="Jones I.B."/>
            <person name="McGettigan J.A."/>
            <person name="Micheletti S.J."/>
            <person name="Nasrallah M.E."/>
            <person name="Ortiz D."/>
            <person name="Piller C.R."/>
            <person name="Privatt S.R."/>
            <person name="Schneider S.L."/>
            <person name="Sharp S."/>
            <person name="Smith T.C."/>
            <person name="Stanton J.D."/>
            <person name="Ullery H.E."/>
            <person name="Wilson R.J."/>
            <person name="Serrano M.G."/>
            <person name="Buck G."/>
            <person name="Lee V."/>
            <person name="Wang Y."/>
            <person name="Carvalho R."/>
            <person name="Voegtly L."/>
            <person name="Shi R."/>
            <person name="Duckworth R."/>
            <person name="Johnson A."/>
            <person name="Loviza R."/>
            <person name="Walstead R."/>
            <person name="Shah Z."/>
            <person name="Kiflezghi M."/>
            <person name="Wade K."/>
            <person name="Ball S.L."/>
            <person name="Bradley K.W."/>
            <person name="Asai D.J."/>
            <person name="Bowman C.A."/>
            <person name="Russell D.A."/>
            <person name="Pope W.H."/>
            <person name="Jacobs-Sera D."/>
            <person name="Hendrix R.W."/>
            <person name="Hatfull G.F."/>
        </authorList>
    </citation>
    <scope>NUCLEOTIDE SEQUENCE</scope>
</reference>
<feature type="domain" description="EamA" evidence="8">
    <location>
        <begin position="263"/>
        <end position="412"/>
    </location>
</feature>
<feature type="transmembrane region" description="Helical" evidence="7">
    <location>
        <begin position="182"/>
        <end position="201"/>
    </location>
</feature>
<feature type="domain" description="EamA" evidence="8">
    <location>
        <begin position="127"/>
        <end position="252"/>
    </location>
</feature>
<feature type="transmembrane region" description="Helical" evidence="7">
    <location>
        <begin position="213"/>
        <end position="230"/>
    </location>
</feature>
<sequence length="423" mass="45452">MGVSVNAWTAGPANSARIVPFRAGPCRVHRSQRPQRACVTTFPETERRLRQRACATVSTDADVASTSEKSLDQLPDDIHLYKDLRDSIATLDLHEDDVDAADSLEGVWRFLPGPVRTFVRALSPRLRGLLLCNLLVLVVATNWVVVKDVGESFDPFTFALLRFSVAAAAFSPFLSTALKDRTILRAGCELGVFMAAGYLAQSQGLASTDASRASFLSTFTVLVVPFLAGLSGSRVRPVTWAAAALSLVGVGLLEQSGRPPSVGDIWSFVSAVAFGIQIFRTEHWSRRLGADSSLPLMSVVLTTTMAASAGAVAILHPEYLSSLLHHPLLTSLQSWGSITLPWREALYTGLFTTDAVLLMEVFALKDVSSTDAAIVYTLEPVLGAALAFAFLGERWTPRGWVGAALIVGSSVFSQVANSKGKEE</sequence>
<dbReference type="SUPFAM" id="SSF103481">
    <property type="entry name" value="Multidrug resistance efflux transporter EmrE"/>
    <property type="match status" value="2"/>
</dbReference>
<dbReference type="Proteomes" id="UP000028924">
    <property type="component" value="Unassembled WGS sequence"/>
</dbReference>
<dbReference type="EMBL" id="QOKY01000173">
    <property type="protein sequence ID" value="RMZ54685.1"/>
    <property type="molecule type" value="Genomic_DNA"/>
</dbReference>
<dbReference type="eggNOG" id="ENOG502QPTR">
    <property type="taxonomic scope" value="Eukaryota"/>
</dbReference>
<evidence type="ECO:0000256" key="1">
    <source>
        <dbReference type="ARBA" id="ARBA00004651"/>
    </source>
</evidence>
<dbReference type="OrthoDB" id="2017960at2759"/>
<dbReference type="Pfam" id="PF00892">
    <property type="entry name" value="EamA"/>
    <property type="match status" value="2"/>
</dbReference>
<evidence type="ECO:0000256" key="5">
    <source>
        <dbReference type="ARBA" id="ARBA00022989"/>
    </source>
</evidence>
<comment type="similarity">
    <text evidence="2">Belongs to the drug/metabolite transporter (DMT) superfamily. Plant drug/metabolite exporter (P-DME) (TC 2.A.7.4) family.</text>
</comment>
<dbReference type="AlphaFoldDB" id="A0A087SQ74"/>
<dbReference type="GO" id="GO:0005886">
    <property type="term" value="C:plasma membrane"/>
    <property type="evidence" value="ECO:0007669"/>
    <property type="project" value="UniProtKB-SubCell"/>
</dbReference>
<evidence type="ECO:0000313" key="11">
    <source>
        <dbReference type="EMBL" id="RMZ54685.1"/>
    </source>
</evidence>
<feature type="transmembrane region" description="Helical" evidence="7">
    <location>
        <begin position="294"/>
        <end position="315"/>
    </location>
</feature>
<evidence type="ECO:0000256" key="4">
    <source>
        <dbReference type="ARBA" id="ARBA00022692"/>
    </source>
</evidence>
<keyword evidence="4 7" id="KW-0812">Transmembrane</keyword>
<dbReference type="RefSeq" id="XP_011400867.1">
    <property type="nucleotide sequence ID" value="XM_011402565.1"/>
</dbReference>
<evidence type="ECO:0000313" key="9">
    <source>
        <dbReference type="EMBL" id="JAT71526.1"/>
    </source>
</evidence>
<reference evidence="10 12" key="1">
    <citation type="journal article" date="2014" name="BMC Genomics">
        <title>Oil accumulation mechanisms of the oleaginous microalga Chlorella protothecoides revealed through its genome, transcriptomes, and proteomes.</title>
        <authorList>
            <person name="Gao C."/>
            <person name="Wang Y."/>
            <person name="Shen Y."/>
            <person name="Yan D."/>
            <person name="He X."/>
            <person name="Dai J."/>
            <person name="Wu Q."/>
        </authorList>
    </citation>
    <scope>NUCLEOTIDE SEQUENCE [LARGE SCALE GENOMIC DNA]</scope>
    <source>
        <strain evidence="10 12">0710</strain>
    </source>
</reference>
<keyword evidence="6 7" id="KW-0472">Membrane</keyword>
<reference evidence="13" key="3">
    <citation type="journal article" date="2018" name="Algal Res.">
        <title>Characterization of plant carbon substrate utilization by Auxenochlorella protothecoides.</title>
        <authorList>
            <person name="Vogler B.W."/>
            <person name="Starkenburg S.R."/>
            <person name="Sudasinghe N."/>
            <person name="Schambach J.Y."/>
            <person name="Rollin J.A."/>
            <person name="Pattathil S."/>
            <person name="Barry A.N."/>
        </authorList>
    </citation>
    <scope>NUCLEOTIDE SEQUENCE [LARGE SCALE GENOMIC DNA]</scope>
    <source>
        <strain evidence="13">UTEX 25</strain>
    </source>
</reference>
<evidence type="ECO:0000256" key="6">
    <source>
        <dbReference type="ARBA" id="ARBA00023136"/>
    </source>
</evidence>
<dbReference type="PANTHER" id="PTHR42920">
    <property type="entry name" value="OS03G0707200 PROTEIN-RELATED"/>
    <property type="match status" value="1"/>
</dbReference>
<feature type="transmembrane region" description="Helical" evidence="7">
    <location>
        <begin position="373"/>
        <end position="392"/>
    </location>
</feature>
<comment type="subcellular location">
    <subcellularLocation>
        <location evidence="1">Cell membrane</location>
        <topology evidence="1">Multi-pass membrane protein</topology>
    </subcellularLocation>
</comment>
<dbReference type="STRING" id="3075.A0A087SQ74"/>
<dbReference type="Proteomes" id="UP000279271">
    <property type="component" value="Unassembled WGS sequence"/>
</dbReference>
<evidence type="ECO:0000256" key="3">
    <source>
        <dbReference type="ARBA" id="ARBA00022475"/>
    </source>
</evidence>
<gene>
    <name evidence="11" type="ORF">APUTEX25_003063</name>
    <name evidence="10" type="ORF">F751_5443</name>
    <name evidence="9" type="ORF">g.3302</name>
</gene>
<evidence type="ECO:0000313" key="12">
    <source>
        <dbReference type="Proteomes" id="UP000028924"/>
    </source>
</evidence>
<dbReference type="InterPro" id="IPR037185">
    <property type="entry name" value="EmrE-like"/>
</dbReference>
<reference evidence="11" key="5">
    <citation type="submission" date="2018-11" db="EMBL/GenBank/DDBJ databases">
        <title>Characterization of plant carbon substrate utilization by Auxenochlorella protothecoides.</title>
        <authorList>
            <person name="Vogler B.W."/>
            <person name="Starkenburg S.R."/>
            <person name="Sudasinghe N."/>
            <person name="Schambach J.Y."/>
            <person name="Rollin J.A."/>
            <person name="Pattathil S."/>
            <person name="Barry A.N."/>
        </authorList>
    </citation>
    <scope>NUCLEOTIDE SEQUENCE [LARGE SCALE GENOMIC DNA]</scope>
    <source>
        <strain evidence="11">UTEX 25</strain>
    </source>
</reference>
<evidence type="ECO:0000256" key="2">
    <source>
        <dbReference type="ARBA" id="ARBA00007635"/>
    </source>
</evidence>
<reference evidence="11" key="4">
    <citation type="submission" date="2018-10" db="EMBL/GenBank/DDBJ databases">
        <authorList>
            <person name="Hovde B."/>
            <person name="Zhang X."/>
        </authorList>
    </citation>
    <scope>NUCLEOTIDE SEQUENCE [LARGE SCALE GENOMIC DNA]</scope>
    <source>
        <strain evidence="11">UTEX 25</strain>
    </source>
</reference>
<proteinExistence type="inferred from homology"/>
<feature type="transmembrane region" description="Helical" evidence="7">
    <location>
        <begin position="398"/>
        <end position="416"/>
    </location>
</feature>
<name>A0A087SQ74_AUXPR</name>
<evidence type="ECO:0000259" key="8">
    <source>
        <dbReference type="Pfam" id="PF00892"/>
    </source>
</evidence>
<organism evidence="10 12">
    <name type="scientific">Auxenochlorella protothecoides</name>
    <name type="common">Green microalga</name>
    <name type="synonym">Chlorella protothecoides</name>
    <dbReference type="NCBI Taxonomy" id="3075"/>
    <lineage>
        <taxon>Eukaryota</taxon>
        <taxon>Viridiplantae</taxon>
        <taxon>Chlorophyta</taxon>
        <taxon>core chlorophytes</taxon>
        <taxon>Trebouxiophyceae</taxon>
        <taxon>Chlorellales</taxon>
        <taxon>Chlorellaceae</taxon>
        <taxon>Auxenochlorella</taxon>
    </lineage>
</organism>
<keyword evidence="3" id="KW-1003">Cell membrane</keyword>
<feature type="transmembrane region" description="Helical" evidence="7">
    <location>
        <begin position="126"/>
        <end position="144"/>
    </location>
</feature>
<dbReference type="InterPro" id="IPR000620">
    <property type="entry name" value="EamA_dom"/>
</dbReference>
<dbReference type="EMBL" id="KL662157">
    <property type="protein sequence ID" value="KFM27878.1"/>
    <property type="molecule type" value="Genomic_DNA"/>
</dbReference>
<keyword evidence="5 7" id="KW-1133">Transmembrane helix</keyword>
<evidence type="ECO:0000256" key="7">
    <source>
        <dbReference type="SAM" id="Phobius"/>
    </source>
</evidence>
<dbReference type="InterPro" id="IPR051258">
    <property type="entry name" value="Diverse_Substrate_Transporter"/>
</dbReference>
<dbReference type="PANTHER" id="PTHR42920:SF26">
    <property type="entry name" value="OS03G0707200 PROTEIN"/>
    <property type="match status" value="1"/>
</dbReference>
<dbReference type="EMBL" id="GDKF01007096">
    <property type="protein sequence ID" value="JAT71526.1"/>
    <property type="molecule type" value="Transcribed_RNA"/>
</dbReference>
<dbReference type="GeneID" id="23616834"/>